<keyword evidence="3" id="KW-0808">Transferase</keyword>
<feature type="compositionally biased region" description="Low complexity" evidence="1">
    <location>
        <begin position="358"/>
        <end position="376"/>
    </location>
</feature>
<organism evidence="3">
    <name type="scientific">Nothobranchius kadleci</name>
    <name type="common">African annual killifish</name>
    <dbReference type="NCBI Taxonomy" id="1051664"/>
    <lineage>
        <taxon>Eukaryota</taxon>
        <taxon>Metazoa</taxon>
        <taxon>Chordata</taxon>
        <taxon>Craniata</taxon>
        <taxon>Vertebrata</taxon>
        <taxon>Euteleostomi</taxon>
        <taxon>Actinopterygii</taxon>
        <taxon>Neopterygii</taxon>
        <taxon>Teleostei</taxon>
        <taxon>Neoteleostei</taxon>
        <taxon>Acanthomorphata</taxon>
        <taxon>Ovalentaria</taxon>
        <taxon>Atherinomorphae</taxon>
        <taxon>Cyprinodontiformes</taxon>
        <taxon>Nothobranchiidae</taxon>
        <taxon>Nothobranchius</taxon>
    </lineage>
</organism>
<dbReference type="PANTHER" id="PTHR13902">
    <property type="entry name" value="SERINE/THREONINE-PROTEIN KINASE WNK WITH NO LYSINE -RELATED"/>
    <property type="match status" value="1"/>
</dbReference>
<feature type="compositionally biased region" description="Basic residues" evidence="1">
    <location>
        <begin position="554"/>
        <end position="575"/>
    </location>
</feature>
<feature type="compositionally biased region" description="Low complexity" evidence="1">
    <location>
        <begin position="477"/>
        <end position="494"/>
    </location>
</feature>
<feature type="non-terminal residue" evidence="3">
    <location>
        <position position="1377"/>
    </location>
</feature>
<feature type="compositionally biased region" description="Pro residues" evidence="1">
    <location>
        <begin position="907"/>
        <end position="918"/>
    </location>
</feature>
<gene>
    <name evidence="3" type="primary">WNK1B</name>
</gene>
<feature type="compositionally biased region" description="Polar residues" evidence="1">
    <location>
        <begin position="521"/>
        <end position="536"/>
    </location>
</feature>
<feature type="compositionally biased region" description="Low complexity" evidence="1">
    <location>
        <begin position="502"/>
        <end position="520"/>
    </location>
</feature>
<sequence length="1377" mass="145014">NTQGFPSRHRSRCSIQCHTPSVEEQAQGYNTQRRKSTSILEAHTRHFQPAYPRYGSNLHPLAGMDCAETPPLFMLNPSFAAAAQRLGAGEPLHLPGQSDPSLYGYKDMRAEHEEAVRRLSLNQAALLDHYEAMAYGGYPMTAHQLGQLSFHHQRQAAAAAAGLGFDSGPPPQPGFLHPHILQRMSAHSPIPPPFTPMTAATGGSVSSSSEGCYPPQHASSSSFPISAPPVIADAPPPTGSAFEFHLAAAAAAAAGDPSLLASRLYRARRSSMDLPLEDSSGTGSGGSGSYSRLQPVTEELYAYVSPELPLPPGNLLLHHAVGTLKDKSPEPSSDSLASSDAGEFQSPPPPPLPPPFDSSAAQSIPRSSSTSHYDSSGGVFHGDPQGHPLSVQHFFPPTPSSELPLGSATSSQLESLMRSAWPRHGGVIPAQPDMTYHESLLAMQAANPPLQPVQVPTPQPGPRPPLVPVTTQSDLPGTSQQVVSSSQSGTSVQSPTHTPLPQATAQSASQSAELSQGQLQPPQVLSSIESGHSETSGLSDGNEGGGGRHEGRSTKRHQRRSVRSRSRHEKTSKAKLHVLSISNRGDRVAECQLETHNRKMVTFRFDLDGDNPEEIAQIMVESEFILESERESFIEQVREVIKNADEKGLERDANSQMVGSSEQHIPVMSTPMPDIPPSATAQVVHSAGRRFIVSPVPEDRLKEQTIPPSLSLASHVEAVRPAQPQTSDQVLGLSQSAGTITLQQAFSELRQNKNQFDAGPSTAPASIHSTLPPFHPAAAAAVPSLSSTVTPTVDAADGILNLSQTKEQILETSPPPFPISSAPSSVPPVCLTPPFSSSPPPTLIHQTTPQSQALSQPMMQAVSQPPAQIQPQAYTQSQTLPAVTATSVPSTLPTANIVSIPPTALTSPPPSQPPPIVSSPPSSILSAGEVSPDHPSASPTSSLTFSLSPPPVIPTTAIPGPQFTPSTPSQTTPLPCPPTFVGLQPVTSNVPLVQPTSVHSQPQTAALPGQTHQTHCVDCDTRSDASESIIKPDDIQALDKKLRSLFMDLGVGVPSTQGDIPAADLVSGAPVTGPTSPIGTCSASITAATTPGPQPPSSLTLGSAAPIQGPGTPISTPAQPIIPASPLVQTTPSKTPLSRTSSQQPLEDLDAQLRRALSPETVPAPLSSIPAVGQTEEDKLSPTVPPPACGIKLGRFQVSLATEEPAVLRPSRTESSSSTSSTSSQTCSNSSHFEVGQLISHLRADADVQRGLDEAVAGLDDVCHLQVAGSRHDLNHVLTEPPVKTEELTVPCILPVAWIEVCRMCRDLFSSFFTADWFVGLESVVMIAQRWSSRDEPSVRNFLTAKKLVTLTEALVSLVTVTLGSTPAVKVSEEATK</sequence>
<dbReference type="Pfam" id="PF24889">
    <property type="entry name" value="CCTL2_WNK"/>
    <property type="match status" value="1"/>
</dbReference>
<feature type="compositionally biased region" description="Pro residues" evidence="1">
    <location>
        <begin position="449"/>
        <end position="467"/>
    </location>
</feature>
<protein>
    <submittedName>
        <fullName evidence="3">WNK lysine deficient protein kinase 1b</fullName>
    </submittedName>
</protein>
<proteinExistence type="predicted"/>
<evidence type="ECO:0000256" key="1">
    <source>
        <dbReference type="SAM" id="MobiDB-lite"/>
    </source>
</evidence>
<feature type="compositionally biased region" description="Low complexity" evidence="1">
    <location>
        <begin position="330"/>
        <end position="341"/>
    </location>
</feature>
<feature type="compositionally biased region" description="Low complexity" evidence="1">
    <location>
        <begin position="959"/>
        <end position="973"/>
    </location>
</feature>
<evidence type="ECO:0000259" key="2">
    <source>
        <dbReference type="Pfam" id="PF24889"/>
    </source>
</evidence>
<evidence type="ECO:0000313" key="3">
    <source>
        <dbReference type="EMBL" id="SBP71239.1"/>
    </source>
</evidence>
<feature type="region of interest" description="Disordered" evidence="1">
    <location>
        <begin position="324"/>
        <end position="411"/>
    </location>
</feature>
<feature type="region of interest" description="Disordered" evidence="1">
    <location>
        <begin position="1088"/>
        <end position="1145"/>
    </location>
</feature>
<reference evidence="3" key="2">
    <citation type="submission" date="2016-06" db="EMBL/GenBank/DDBJ databases">
        <title>The genome of a short-lived fish provides insights into sex chromosome evolution and the genetic control of aging.</title>
        <authorList>
            <person name="Reichwald K."/>
            <person name="Felder M."/>
            <person name="Petzold A."/>
            <person name="Koch P."/>
            <person name="Groth M."/>
            <person name="Platzer M."/>
        </authorList>
    </citation>
    <scope>NUCLEOTIDE SEQUENCE</scope>
    <source>
        <tissue evidence="3">Brain</tissue>
    </source>
</reference>
<keyword evidence="3" id="KW-0418">Kinase</keyword>
<feature type="region of interest" description="Disordered" evidence="1">
    <location>
        <begin position="272"/>
        <end position="292"/>
    </location>
</feature>
<dbReference type="GO" id="GO:0016301">
    <property type="term" value="F:kinase activity"/>
    <property type="evidence" value="ECO:0007669"/>
    <property type="project" value="UniProtKB-KW"/>
</dbReference>
<feature type="compositionally biased region" description="Low complexity" evidence="1">
    <location>
        <begin position="202"/>
        <end position="211"/>
    </location>
</feature>
<dbReference type="Gene3D" id="3.10.20.90">
    <property type="entry name" value="Phosphatidylinositol 3-kinase Catalytic Subunit, Chain A, domain 1"/>
    <property type="match status" value="1"/>
</dbReference>
<dbReference type="InterPro" id="IPR050588">
    <property type="entry name" value="WNK_Ser-Thr_kinase"/>
</dbReference>
<name>A0A1A8BVH6_NOTKA</name>
<feature type="region of interest" description="Disordered" evidence="1">
    <location>
        <begin position="1160"/>
        <end position="1184"/>
    </location>
</feature>
<accession>A0A1A8BVH6</accession>
<feature type="compositionally biased region" description="Low complexity" evidence="1">
    <location>
        <begin position="1213"/>
        <end position="1229"/>
    </location>
</feature>
<feature type="non-terminal residue" evidence="3">
    <location>
        <position position="1"/>
    </location>
</feature>
<feature type="region of interest" description="Disordered" evidence="1">
    <location>
        <begin position="899"/>
        <end position="977"/>
    </location>
</feature>
<feature type="region of interest" description="Disordered" evidence="1">
    <location>
        <begin position="198"/>
        <end position="220"/>
    </location>
</feature>
<feature type="compositionally biased region" description="Low complexity" evidence="1">
    <location>
        <begin position="935"/>
        <end position="947"/>
    </location>
</feature>
<feature type="region of interest" description="Disordered" evidence="1">
    <location>
        <begin position="1204"/>
        <end position="1229"/>
    </location>
</feature>
<dbReference type="EMBL" id="HADZ01007298">
    <property type="protein sequence ID" value="SBP71239.1"/>
    <property type="molecule type" value="Transcribed_RNA"/>
</dbReference>
<feature type="domain" description="Serine/threonine-protein kinase WNK CCTL2" evidence="2">
    <location>
        <begin position="574"/>
        <end position="647"/>
    </location>
</feature>
<feature type="compositionally biased region" description="Polar residues" evidence="1">
    <location>
        <begin position="1088"/>
        <end position="1101"/>
    </location>
</feature>
<dbReference type="FunFam" id="3.10.20.90:FF:000012">
    <property type="entry name" value="Serine/threonine-protein kinase WNK1 isoform 2"/>
    <property type="match status" value="1"/>
</dbReference>
<feature type="region of interest" description="Disordered" evidence="1">
    <location>
        <begin position="449"/>
        <end position="575"/>
    </location>
</feature>
<feature type="compositionally biased region" description="Polar residues" evidence="1">
    <location>
        <begin position="1127"/>
        <end position="1145"/>
    </location>
</feature>
<dbReference type="InterPro" id="IPR056865">
    <property type="entry name" value="CCTL2_WNK"/>
</dbReference>
<reference evidence="3" key="1">
    <citation type="submission" date="2016-05" db="EMBL/GenBank/DDBJ databases">
        <authorList>
            <person name="Lavstsen T."/>
            <person name="Jespersen J.S."/>
        </authorList>
    </citation>
    <scope>NUCLEOTIDE SEQUENCE</scope>
    <source>
        <tissue evidence="3">Brain</tissue>
    </source>
</reference>
<feature type="compositionally biased region" description="Pro residues" evidence="1">
    <location>
        <begin position="346"/>
        <end position="356"/>
    </location>
</feature>